<sequence length="65" mass="7737">MTRKIAMVKRVVDMKTHCQPSDDLEYWLSKTPQERLAAVTFLVNQMLKPGERMDKTVFIRRKLKE</sequence>
<name>A0ABQ1YDY3_9BACT</name>
<accession>A0ABQ1YDY3</accession>
<evidence type="ECO:0000313" key="1">
    <source>
        <dbReference type="EMBL" id="GGH22172.1"/>
    </source>
</evidence>
<organism evidence="1 2">
    <name type="scientific">Dyadobacter endophyticus</name>
    <dbReference type="NCBI Taxonomy" id="1749036"/>
    <lineage>
        <taxon>Bacteria</taxon>
        <taxon>Pseudomonadati</taxon>
        <taxon>Bacteroidota</taxon>
        <taxon>Cytophagia</taxon>
        <taxon>Cytophagales</taxon>
        <taxon>Spirosomataceae</taxon>
        <taxon>Dyadobacter</taxon>
    </lineage>
</organism>
<reference evidence="2" key="1">
    <citation type="journal article" date="2019" name="Int. J. Syst. Evol. Microbiol.">
        <title>The Global Catalogue of Microorganisms (GCM) 10K type strain sequencing project: providing services to taxonomists for standard genome sequencing and annotation.</title>
        <authorList>
            <consortium name="The Broad Institute Genomics Platform"/>
            <consortium name="The Broad Institute Genome Sequencing Center for Infectious Disease"/>
            <person name="Wu L."/>
            <person name="Ma J."/>
        </authorList>
    </citation>
    <scope>NUCLEOTIDE SEQUENCE [LARGE SCALE GENOMIC DNA]</scope>
    <source>
        <strain evidence="2">CGMCC 1.15288</strain>
    </source>
</reference>
<dbReference type="Proteomes" id="UP000600214">
    <property type="component" value="Unassembled WGS sequence"/>
</dbReference>
<gene>
    <name evidence="1" type="ORF">GCM10007423_03820</name>
</gene>
<comment type="caution">
    <text evidence="1">The sequence shown here is derived from an EMBL/GenBank/DDBJ whole genome shotgun (WGS) entry which is preliminary data.</text>
</comment>
<dbReference type="RefSeq" id="WP_188928114.1">
    <property type="nucleotide sequence ID" value="NZ_BMIA01000001.1"/>
</dbReference>
<keyword evidence="2" id="KW-1185">Reference proteome</keyword>
<protein>
    <submittedName>
        <fullName evidence="1">Uncharacterized protein</fullName>
    </submittedName>
</protein>
<dbReference type="EMBL" id="BMIA01000001">
    <property type="protein sequence ID" value="GGH22172.1"/>
    <property type="molecule type" value="Genomic_DNA"/>
</dbReference>
<evidence type="ECO:0000313" key="2">
    <source>
        <dbReference type="Proteomes" id="UP000600214"/>
    </source>
</evidence>
<proteinExistence type="predicted"/>